<dbReference type="GO" id="GO:0009307">
    <property type="term" value="P:DNA restriction-modification system"/>
    <property type="evidence" value="ECO:0007669"/>
    <property type="project" value="InterPro"/>
</dbReference>
<keyword evidence="4" id="KW-1185">Reference proteome</keyword>
<dbReference type="InterPro" id="IPR007560">
    <property type="entry name" value="Restrct_endonuc_IV_Mrr"/>
</dbReference>
<dbReference type="PATRIC" id="fig|1367477.3.peg.2038"/>
<evidence type="ECO:0000259" key="1">
    <source>
        <dbReference type="Pfam" id="PF04471"/>
    </source>
</evidence>
<organism evidence="3 4">
    <name type="scientific">Bacillus infantis NRRL B-14911</name>
    <dbReference type="NCBI Taxonomy" id="1367477"/>
    <lineage>
        <taxon>Bacteria</taxon>
        <taxon>Bacillati</taxon>
        <taxon>Bacillota</taxon>
        <taxon>Bacilli</taxon>
        <taxon>Bacillales</taxon>
        <taxon>Bacillaceae</taxon>
        <taxon>Bacillus</taxon>
    </lineage>
</organism>
<keyword evidence="3" id="KW-0378">Hydrolase</keyword>
<dbReference type="AlphaFoldDB" id="U5LBN2"/>
<dbReference type="InterPro" id="IPR052906">
    <property type="entry name" value="Type_IV_Methyl-Rstrct_Enzyme"/>
</dbReference>
<dbReference type="PANTHER" id="PTHR30015:SF7">
    <property type="entry name" value="TYPE IV METHYL-DIRECTED RESTRICTION ENZYME ECOKMRR"/>
    <property type="match status" value="1"/>
</dbReference>
<dbReference type="Pfam" id="PF14338">
    <property type="entry name" value="Mrr_N"/>
    <property type="match status" value="1"/>
</dbReference>
<name>U5LBN2_9BACI</name>
<dbReference type="EMBL" id="CP006643">
    <property type="protein sequence ID" value="AGX04012.1"/>
    <property type="molecule type" value="Genomic_DNA"/>
</dbReference>
<keyword evidence="3" id="KW-0540">Nuclease</keyword>
<protein>
    <submittedName>
        <fullName evidence="3">Restriction endonuclease</fullName>
    </submittedName>
</protein>
<dbReference type="InterPro" id="IPR011856">
    <property type="entry name" value="tRNA_endonuc-like_dom_sf"/>
</dbReference>
<dbReference type="STRING" id="1367477.N288_10490"/>
<dbReference type="InterPro" id="IPR025745">
    <property type="entry name" value="Mrr-like_N_dom"/>
</dbReference>
<evidence type="ECO:0000259" key="2">
    <source>
        <dbReference type="Pfam" id="PF14338"/>
    </source>
</evidence>
<dbReference type="RefSeq" id="WP_022543753.1">
    <property type="nucleotide sequence ID" value="NC_022524.1"/>
</dbReference>
<feature type="domain" description="Restriction system protein Mrr-like N-terminal" evidence="2">
    <location>
        <begin position="102"/>
        <end position="185"/>
    </location>
</feature>
<dbReference type="PANTHER" id="PTHR30015">
    <property type="entry name" value="MRR RESTRICTION SYSTEM PROTEIN"/>
    <property type="match status" value="1"/>
</dbReference>
<sequence length="369" mass="42256">MVGFITKTKLSEAVGWSESGGRRWIDFFHDYIPYTKIGNKISYNEKSVYALKIIKQLSESGLTQKEIFEVIKEKGLPNDISEVSEIIKNTNTNPSDIPLSREIMIPFLKVISTGKAFTSSYITDELTKHFNLSDEQRNRSYENSKDSVFITRIRQVRYSLKKSNYIEEVSQSTYQITSSGLSLLNDTISEIQEEIKDMEEVIDPFEVMEEKFIELRTDLATNLIQKVKKAHWKKLEYIIVELLMAMGYGDGRITGKTNDGGIDGIIKEDKLGLENIYLQAKRWDNSIGRELVQSFSGALDDMGATKGVFITTSYFTKGALEYVERLQTKKIVLIDGETLAKLMIDYDIGVNIKEKFTIKKIDFSYFDEE</sequence>
<dbReference type="KEGG" id="bif:N288_10490"/>
<dbReference type="REBASE" id="70508">
    <property type="entry name" value="Bin14911MrrP"/>
</dbReference>
<evidence type="ECO:0000313" key="3">
    <source>
        <dbReference type="EMBL" id="AGX04012.1"/>
    </source>
</evidence>
<gene>
    <name evidence="3" type="ORF">N288_10490</name>
</gene>
<accession>U5LBN2</accession>
<dbReference type="Pfam" id="PF04471">
    <property type="entry name" value="Mrr_cat"/>
    <property type="match status" value="1"/>
</dbReference>
<keyword evidence="3" id="KW-0255">Endonuclease</keyword>
<dbReference type="Proteomes" id="UP000017805">
    <property type="component" value="Chromosome"/>
</dbReference>
<dbReference type="SUPFAM" id="SSF52980">
    <property type="entry name" value="Restriction endonuclease-like"/>
    <property type="match status" value="1"/>
</dbReference>
<dbReference type="HOGENOM" id="CLU_063822_2_0_9"/>
<reference evidence="3 4" key="1">
    <citation type="submission" date="2013-07" db="EMBL/GenBank/DDBJ databases">
        <title>Complete genome sequence of Bacillus infantis NRRL B-14911 that has potential to induce cardiac disease by antigenic mimicry.</title>
        <authorList>
            <person name="Massilamany C."/>
            <person name="Smith T.P.L."/>
            <person name="Loy J.D."/>
            <person name="Barletta R."/>
            <person name="Reddy J."/>
        </authorList>
    </citation>
    <scope>NUCLEOTIDE SEQUENCE [LARGE SCALE GENOMIC DNA]</scope>
    <source>
        <strain evidence="3 4">NRRL B-14911</strain>
    </source>
</reference>
<evidence type="ECO:0000313" key="4">
    <source>
        <dbReference type="Proteomes" id="UP000017805"/>
    </source>
</evidence>
<dbReference type="GO" id="GO:0015666">
    <property type="term" value="F:restriction endodeoxyribonuclease activity"/>
    <property type="evidence" value="ECO:0007669"/>
    <property type="project" value="TreeGrafter"/>
</dbReference>
<feature type="domain" description="Restriction endonuclease type IV Mrr" evidence="1">
    <location>
        <begin position="228"/>
        <end position="343"/>
    </location>
</feature>
<dbReference type="Gene3D" id="3.40.1350.10">
    <property type="match status" value="1"/>
</dbReference>
<dbReference type="GO" id="GO:0003677">
    <property type="term" value="F:DNA binding"/>
    <property type="evidence" value="ECO:0007669"/>
    <property type="project" value="InterPro"/>
</dbReference>
<dbReference type="InterPro" id="IPR011335">
    <property type="entry name" value="Restrct_endonuc-II-like"/>
</dbReference>
<proteinExistence type="predicted"/>